<dbReference type="AlphaFoldDB" id="A0AAN8B530"/>
<keyword evidence="3" id="KW-1185">Reference proteome</keyword>
<evidence type="ECO:0000313" key="2">
    <source>
        <dbReference type="EMBL" id="KAK5878713.1"/>
    </source>
</evidence>
<protein>
    <submittedName>
        <fullName evidence="2">Uncharacterized protein</fullName>
    </submittedName>
</protein>
<reference evidence="2 3" key="1">
    <citation type="journal article" date="2023" name="Mol. Biol. Evol.">
        <title>Genomics of Secondarily Temperate Adaptation in the Only Non-Antarctic Icefish.</title>
        <authorList>
            <person name="Rivera-Colon A.G."/>
            <person name="Rayamajhi N."/>
            <person name="Minhas B.F."/>
            <person name="Madrigal G."/>
            <person name="Bilyk K.T."/>
            <person name="Yoon V."/>
            <person name="Hune M."/>
            <person name="Gregory S."/>
            <person name="Cheng C.H.C."/>
            <person name="Catchen J.M."/>
        </authorList>
    </citation>
    <scope>NUCLEOTIDE SEQUENCE [LARGE SCALE GENOMIC DNA]</scope>
    <source>
        <strain evidence="2">JC2023a</strain>
    </source>
</reference>
<dbReference type="EMBL" id="JAULUE010002065">
    <property type="protein sequence ID" value="KAK5878713.1"/>
    <property type="molecule type" value="Genomic_DNA"/>
</dbReference>
<sequence>MAWGCTTTSTVAQNGQRKHDWAFFFQHAEACRRQQGGGAKGLQQGLSLLRLHSQAQRERGPLPPRPPAPPRPPTPSRGTASSLE</sequence>
<feature type="compositionally biased region" description="Pro residues" evidence="1">
    <location>
        <begin position="61"/>
        <end position="75"/>
    </location>
</feature>
<dbReference type="Proteomes" id="UP001335648">
    <property type="component" value="Unassembled WGS sequence"/>
</dbReference>
<feature type="region of interest" description="Disordered" evidence="1">
    <location>
        <begin position="51"/>
        <end position="84"/>
    </location>
</feature>
<comment type="caution">
    <text evidence="2">The sequence shown here is derived from an EMBL/GenBank/DDBJ whole genome shotgun (WGS) entry which is preliminary data.</text>
</comment>
<organism evidence="2 3">
    <name type="scientific">Champsocephalus esox</name>
    <name type="common">pike icefish</name>
    <dbReference type="NCBI Taxonomy" id="159716"/>
    <lineage>
        <taxon>Eukaryota</taxon>
        <taxon>Metazoa</taxon>
        <taxon>Chordata</taxon>
        <taxon>Craniata</taxon>
        <taxon>Vertebrata</taxon>
        <taxon>Euteleostomi</taxon>
        <taxon>Actinopterygii</taxon>
        <taxon>Neopterygii</taxon>
        <taxon>Teleostei</taxon>
        <taxon>Neoteleostei</taxon>
        <taxon>Acanthomorphata</taxon>
        <taxon>Eupercaria</taxon>
        <taxon>Perciformes</taxon>
        <taxon>Notothenioidei</taxon>
        <taxon>Channichthyidae</taxon>
        <taxon>Champsocephalus</taxon>
    </lineage>
</organism>
<accession>A0AAN8B530</accession>
<proteinExistence type="predicted"/>
<name>A0AAN8B530_9TELE</name>
<gene>
    <name evidence="2" type="ORF">CesoFtcFv8_024098</name>
</gene>
<evidence type="ECO:0000313" key="3">
    <source>
        <dbReference type="Proteomes" id="UP001335648"/>
    </source>
</evidence>
<evidence type="ECO:0000256" key="1">
    <source>
        <dbReference type="SAM" id="MobiDB-lite"/>
    </source>
</evidence>